<evidence type="ECO:0000256" key="1">
    <source>
        <dbReference type="SAM" id="MobiDB-lite"/>
    </source>
</evidence>
<evidence type="ECO:0000313" key="3">
    <source>
        <dbReference type="EMBL" id="MBE0369232.1"/>
    </source>
</evidence>
<protein>
    <submittedName>
        <fullName evidence="3">Uncharacterized protein</fullName>
    </submittedName>
</protein>
<feature type="compositionally biased region" description="Polar residues" evidence="1">
    <location>
        <begin position="10"/>
        <end position="22"/>
    </location>
</feature>
<keyword evidence="4" id="KW-1185">Reference proteome</keyword>
<dbReference type="EMBL" id="AQGV01000012">
    <property type="protein sequence ID" value="MBE0369232.1"/>
    <property type="molecule type" value="Genomic_DNA"/>
</dbReference>
<feature type="region of interest" description="Disordered" evidence="1">
    <location>
        <begin position="1"/>
        <end position="22"/>
    </location>
</feature>
<sequence>MQAKWAKAISTETQQSQAIQSEPQEVLNHNPAHDEWAPRAEQINSEIGAILDDTDKRIASGITEDSDSASNGGSGVWGWLGLAVVGAIAIATGARLQSS</sequence>
<reference evidence="3 4" key="1">
    <citation type="submission" date="2015-03" db="EMBL/GenBank/DDBJ databases">
        <title>Genome sequence of Pseudoalteromonas aurantia.</title>
        <authorList>
            <person name="Xie B.-B."/>
            <person name="Rong J.-C."/>
            <person name="Qin Q.-L."/>
            <person name="Zhang Y.-Z."/>
        </authorList>
    </citation>
    <scope>NUCLEOTIDE SEQUENCE [LARGE SCALE GENOMIC DNA]</scope>
    <source>
        <strain evidence="3 4">208</strain>
    </source>
</reference>
<proteinExistence type="predicted"/>
<accession>A0ABR9EEF9</accession>
<feature type="transmembrane region" description="Helical" evidence="2">
    <location>
        <begin position="76"/>
        <end position="96"/>
    </location>
</feature>
<dbReference type="Proteomes" id="UP000615755">
    <property type="component" value="Unassembled WGS sequence"/>
</dbReference>
<keyword evidence="2" id="KW-1133">Transmembrane helix</keyword>
<organism evidence="3 4">
    <name type="scientific">Pseudoalteromonas aurantia 208</name>
    <dbReference type="NCBI Taxonomy" id="1314867"/>
    <lineage>
        <taxon>Bacteria</taxon>
        <taxon>Pseudomonadati</taxon>
        <taxon>Pseudomonadota</taxon>
        <taxon>Gammaproteobacteria</taxon>
        <taxon>Alteromonadales</taxon>
        <taxon>Pseudoalteromonadaceae</taxon>
        <taxon>Pseudoalteromonas</taxon>
    </lineage>
</organism>
<comment type="caution">
    <text evidence="3">The sequence shown here is derived from an EMBL/GenBank/DDBJ whole genome shotgun (WGS) entry which is preliminary data.</text>
</comment>
<keyword evidence="2" id="KW-0472">Membrane</keyword>
<name>A0ABR9EEF9_9GAMM</name>
<gene>
    <name evidence="3" type="ORF">PAUR_a3044</name>
</gene>
<evidence type="ECO:0000256" key="2">
    <source>
        <dbReference type="SAM" id="Phobius"/>
    </source>
</evidence>
<keyword evidence="2" id="KW-0812">Transmembrane</keyword>
<evidence type="ECO:0000313" key="4">
    <source>
        <dbReference type="Proteomes" id="UP000615755"/>
    </source>
</evidence>